<organism evidence="2 3">
    <name type="scientific">Diplocloster agilis</name>
    <dbReference type="NCBI Taxonomy" id="2850323"/>
    <lineage>
        <taxon>Bacteria</taxon>
        <taxon>Bacillati</taxon>
        <taxon>Bacillota</taxon>
        <taxon>Clostridia</taxon>
        <taxon>Lachnospirales</taxon>
        <taxon>Lachnospiraceae</taxon>
        <taxon>Diplocloster</taxon>
    </lineage>
</organism>
<keyword evidence="3" id="KW-1185">Reference proteome</keyword>
<dbReference type="InterPro" id="IPR057336">
    <property type="entry name" value="GerAC_N"/>
</dbReference>
<dbReference type="InterPro" id="IPR008844">
    <property type="entry name" value="Spore_GerAC-like"/>
</dbReference>
<evidence type="ECO:0000313" key="3">
    <source>
        <dbReference type="Proteomes" id="UP000712157"/>
    </source>
</evidence>
<comment type="caution">
    <text evidence="2">The sequence shown here is derived from an EMBL/GenBank/DDBJ whole genome shotgun (WGS) entry which is preliminary data.</text>
</comment>
<gene>
    <name evidence="2" type="ORF">KTH89_14610</name>
</gene>
<evidence type="ECO:0000259" key="1">
    <source>
        <dbReference type="Pfam" id="PF25198"/>
    </source>
</evidence>
<dbReference type="Proteomes" id="UP000712157">
    <property type="component" value="Unassembled WGS sequence"/>
</dbReference>
<dbReference type="PROSITE" id="PS51257">
    <property type="entry name" value="PROKAR_LIPOPROTEIN"/>
    <property type="match status" value="1"/>
</dbReference>
<dbReference type="Pfam" id="PF25198">
    <property type="entry name" value="Spore_GerAC_N"/>
    <property type="match status" value="1"/>
</dbReference>
<dbReference type="AlphaFoldDB" id="A0A949NID6"/>
<dbReference type="GO" id="GO:0009847">
    <property type="term" value="P:spore germination"/>
    <property type="evidence" value="ECO:0007669"/>
    <property type="project" value="InterPro"/>
</dbReference>
<dbReference type="RefSeq" id="WP_238722197.1">
    <property type="nucleotide sequence ID" value="NZ_JAHQCW010000025.1"/>
</dbReference>
<name>A0A949NID6_9FIRM</name>
<reference evidence="2" key="1">
    <citation type="submission" date="2021-06" db="EMBL/GenBank/DDBJ databases">
        <title>Description of novel taxa of the family Lachnospiraceae.</title>
        <authorList>
            <person name="Chaplin A.V."/>
            <person name="Sokolova S.R."/>
            <person name="Pikina A.P."/>
            <person name="Korzhanova M."/>
            <person name="Belova V."/>
            <person name="Korostin D."/>
            <person name="Efimov B.A."/>
        </authorList>
    </citation>
    <scope>NUCLEOTIDE SEQUENCE</scope>
    <source>
        <strain evidence="2">ASD5720</strain>
    </source>
</reference>
<accession>A0A949NID6</accession>
<protein>
    <recommendedName>
        <fullName evidence="1">Spore germination protein N-terminal domain-containing protein</fullName>
    </recommendedName>
</protein>
<proteinExistence type="predicted"/>
<dbReference type="PANTHER" id="PTHR35789">
    <property type="entry name" value="SPORE GERMINATION PROTEIN B3"/>
    <property type="match status" value="1"/>
</dbReference>
<dbReference type="EMBL" id="JAHQCW010000025">
    <property type="protein sequence ID" value="MBU9737775.1"/>
    <property type="molecule type" value="Genomic_DNA"/>
</dbReference>
<dbReference type="GO" id="GO:0016020">
    <property type="term" value="C:membrane"/>
    <property type="evidence" value="ECO:0007669"/>
    <property type="project" value="InterPro"/>
</dbReference>
<feature type="domain" description="Spore germination protein N-terminal" evidence="1">
    <location>
        <begin position="23"/>
        <end position="194"/>
    </location>
</feature>
<sequence length="356" mass="40149">MKRIGVILCVGMILMLAGCGRKDELEDKAFVLALGVDHTQEGLYVTYGFPKASDKGSDSGDSSDKTAGDLPETGITAASLYEAEKIYDLRSDKHLDYSHLKAIVLNRELFSDTKQLLELLEYFEKQEAFARSTKIFLGDETATKIVAAHEDAGGFLNNMYENGDYLTEEKAVTLQDLLNHWHNQDRVLMIPVVDVDGKQIAVTAYGICSRLAYIGELSVGESDVIFFARGVKAPFSFQTQEGNIIEVRNNRIESVFDREDTQVVYKLKLNGTARVVVGDTNSHDTVGQIEQSAVKQMETRIREIYGLWQQEYQVDLLDSYRIVGSRSRKIALDYRDRQQEYEKAIRLLPTVSLKFE</sequence>
<dbReference type="PANTHER" id="PTHR35789:SF1">
    <property type="entry name" value="SPORE GERMINATION PROTEIN B3"/>
    <property type="match status" value="1"/>
</dbReference>
<evidence type="ECO:0000313" key="2">
    <source>
        <dbReference type="EMBL" id="MBU9737775.1"/>
    </source>
</evidence>